<dbReference type="InterPro" id="IPR027275">
    <property type="entry name" value="PRC-brl_dom"/>
</dbReference>
<evidence type="ECO:0000259" key="1">
    <source>
        <dbReference type="Pfam" id="PF05239"/>
    </source>
</evidence>
<dbReference type="Pfam" id="PF05239">
    <property type="entry name" value="PRC"/>
    <property type="match status" value="1"/>
</dbReference>
<evidence type="ECO:0000313" key="2">
    <source>
        <dbReference type="EMBL" id="RUM23890.1"/>
    </source>
</evidence>
<gene>
    <name evidence="2" type="ORF">EFQ99_18045</name>
</gene>
<reference evidence="3" key="1">
    <citation type="submission" date="2018-11" db="EMBL/GenBank/DDBJ databases">
        <title>Rhizobium chutanense sp. nov., isolated from root nodules of Phaseolus vulgaris in China.</title>
        <authorList>
            <person name="Huo Y."/>
        </authorList>
    </citation>
    <scope>NUCLEOTIDE SEQUENCE [LARGE SCALE GENOMIC DNA]</scope>
    <source>
        <strain evidence="3">CCBAU 65647</strain>
    </source>
</reference>
<dbReference type="SUPFAM" id="SSF50346">
    <property type="entry name" value="PRC-barrel domain"/>
    <property type="match status" value="1"/>
</dbReference>
<dbReference type="PANTHER" id="PTHR36505">
    <property type="entry name" value="BLR1072 PROTEIN"/>
    <property type="match status" value="1"/>
</dbReference>
<protein>
    <submittedName>
        <fullName evidence="2">PRC-barrel domain containing protein</fullName>
    </submittedName>
</protein>
<dbReference type="RefSeq" id="WP_126922362.1">
    <property type="nucleotide sequence ID" value="NZ_ML133691.1"/>
</dbReference>
<accession>A0A432PHL1</accession>
<dbReference type="Gene3D" id="2.30.30.240">
    <property type="entry name" value="PRC-barrel domain"/>
    <property type="match status" value="1"/>
</dbReference>
<dbReference type="Proteomes" id="UP000278823">
    <property type="component" value="Unassembled WGS sequence"/>
</dbReference>
<proteinExistence type="predicted"/>
<dbReference type="OrthoDB" id="7818259at2"/>
<evidence type="ECO:0000313" key="3">
    <source>
        <dbReference type="Proteomes" id="UP000278823"/>
    </source>
</evidence>
<sequence length="151" mass="16213">MLSYDHAPHSDAQAIQCFQSAWRVSRRAVSSSMLAIAMLSASGNPSARAQTVQLVTVDVQAVSQGFQVSKLIGKRVENDKNEKIGTLDDLVIAKDRNLFAILEIGGFLGLGGYLVAVPYESLTISDDGGKITLAGASKDALQKLPEFQFKK</sequence>
<name>A0A432PHL1_9HYPH</name>
<comment type="caution">
    <text evidence="2">The sequence shown here is derived from an EMBL/GenBank/DDBJ whole genome shotgun (WGS) entry which is preliminary data.</text>
</comment>
<organism evidence="2 3">
    <name type="scientific">Rhizobium vallis</name>
    <dbReference type="NCBI Taxonomy" id="634290"/>
    <lineage>
        <taxon>Bacteria</taxon>
        <taxon>Pseudomonadati</taxon>
        <taxon>Pseudomonadota</taxon>
        <taxon>Alphaproteobacteria</taxon>
        <taxon>Hyphomicrobiales</taxon>
        <taxon>Rhizobiaceae</taxon>
        <taxon>Rhizobium/Agrobacterium group</taxon>
        <taxon>Rhizobium</taxon>
    </lineage>
</organism>
<keyword evidence="3" id="KW-1185">Reference proteome</keyword>
<dbReference type="AlphaFoldDB" id="A0A432PHL1"/>
<dbReference type="EMBL" id="RJTH01000006">
    <property type="protein sequence ID" value="RUM23890.1"/>
    <property type="molecule type" value="Genomic_DNA"/>
</dbReference>
<dbReference type="InterPro" id="IPR011033">
    <property type="entry name" value="PRC_barrel-like_sf"/>
</dbReference>
<dbReference type="PANTHER" id="PTHR36505:SF1">
    <property type="entry name" value="BLR1072 PROTEIN"/>
    <property type="match status" value="1"/>
</dbReference>
<feature type="domain" description="PRC-barrel" evidence="1">
    <location>
        <begin position="66"/>
        <end position="133"/>
    </location>
</feature>